<reference evidence="1 2" key="1">
    <citation type="submission" date="2017-02" db="EMBL/GenBank/DDBJ databases">
        <title>The new phylogeny of genus Mycobacterium.</title>
        <authorList>
            <person name="Tortoli E."/>
            <person name="Trovato A."/>
            <person name="Cirillo D.M."/>
        </authorList>
    </citation>
    <scope>NUCLEOTIDE SEQUENCE [LARGE SCALE GENOMIC DNA]</scope>
    <source>
        <strain evidence="1 2">RW6</strain>
    </source>
</reference>
<name>A0A1X0AH00_9MYCO</name>
<sequence>MLRYITRSTTRNEYYTNPHLDGLTGVEYRRMYRYLNSIGELTLIRTIVEHLPPKYAFDEHGRLTHVNLTEADITAQLDTITNQP</sequence>
<organism evidence="1 2">
    <name type="scientific">Mycobacterium aquaticum</name>
    <dbReference type="NCBI Taxonomy" id="1927124"/>
    <lineage>
        <taxon>Bacteria</taxon>
        <taxon>Bacillati</taxon>
        <taxon>Actinomycetota</taxon>
        <taxon>Actinomycetes</taxon>
        <taxon>Mycobacteriales</taxon>
        <taxon>Mycobacteriaceae</taxon>
        <taxon>Mycobacterium</taxon>
    </lineage>
</organism>
<comment type="caution">
    <text evidence="1">The sequence shown here is derived from an EMBL/GenBank/DDBJ whole genome shotgun (WGS) entry which is preliminary data.</text>
</comment>
<dbReference type="EMBL" id="MVHF01000036">
    <property type="protein sequence ID" value="ORA29302.1"/>
    <property type="molecule type" value="Genomic_DNA"/>
</dbReference>
<evidence type="ECO:0000313" key="2">
    <source>
        <dbReference type="Proteomes" id="UP000192448"/>
    </source>
</evidence>
<protein>
    <submittedName>
        <fullName evidence="1">Uncharacterized protein</fullName>
    </submittedName>
</protein>
<dbReference type="AlphaFoldDB" id="A0A1X0AH00"/>
<dbReference type="Proteomes" id="UP000192448">
    <property type="component" value="Unassembled WGS sequence"/>
</dbReference>
<proteinExistence type="predicted"/>
<accession>A0A1X0AH00</accession>
<dbReference type="OrthoDB" id="4764015at2"/>
<gene>
    <name evidence="1" type="ORF">BST13_27355</name>
</gene>
<keyword evidence="2" id="KW-1185">Reference proteome</keyword>
<dbReference type="RefSeq" id="WP_083167702.1">
    <property type="nucleotide sequence ID" value="NZ_MVHF01000036.1"/>
</dbReference>
<evidence type="ECO:0000313" key="1">
    <source>
        <dbReference type="EMBL" id="ORA29302.1"/>
    </source>
</evidence>